<accession>A0A8S1V9N4</accession>
<evidence type="ECO:0000256" key="1">
    <source>
        <dbReference type="SAM" id="SignalP"/>
    </source>
</evidence>
<proteinExistence type="predicted"/>
<keyword evidence="3" id="KW-1185">Reference proteome</keyword>
<protein>
    <submittedName>
        <fullName evidence="2">Uncharacterized protein</fullName>
    </submittedName>
</protein>
<evidence type="ECO:0000313" key="3">
    <source>
        <dbReference type="Proteomes" id="UP000689195"/>
    </source>
</evidence>
<gene>
    <name evidence="2" type="ORF">PPENT_87.1.T0580004</name>
</gene>
<name>A0A8S1V9N4_9CILI</name>
<dbReference type="Proteomes" id="UP000689195">
    <property type="component" value="Unassembled WGS sequence"/>
</dbReference>
<dbReference type="AlphaFoldDB" id="A0A8S1V9N4"/>
<dbReference type="EMBL" id="CAJJDO010000058">
    <property type="protein sequence ID" value="CAD8172709.1"/>
    <property type="molecule type" value="Genomic_DNA"/>
</dbReference>
<keyword evidence="1" id="KW-0732">Signal</keyword>
<feature type="chain" id="PRO_5035856574" evidence="1">
    <location>
        <begin position="19"/>
        <end position="234"/>
    </location>
</feature>
<sequence length="234" mass="27440">MKIANLLLCLVVIHRIQFEQFKQAVDFDPAFIGILKKNNERFLPYITILKEGEIELQEDHSVLQQAKEKIIQTREFIESLDEGCIQIDSWNFNQIIDQTIDYNPQVQEVWKKEIGCQEEDTDVENPFDGDKVKYKKERKAHKNTHAFAQIKNGSKLSKFKSKISKLMLMATKMQDNQDKNGLKRKQRKIELCDEIIDELIDMILILEKVMNDYIQEVATNLWSNGDQLLGCRFD</sequence>
<feature type="signal peptide" evidence="1">
    <location>
        <begin position="1"/>
        <end position="18"/>
    </location>
</feature>
<comment type="caution">
    <text evidence="2">The sequence shown here is derived from an EMBL/GenBank/DDBJ whole genome shotgun (WGS) entry which is preliminary data.</text>
</comment>
<evidence type="ECO:0000313" key="2">
    <source>
        <dbReference type="EMBL" id="CAD8172709.1"/>
    </source>
</evidence>
<reference evidence="2" key="1">
    <citation type="submission" date="2021-01" db="EMBL/GenBank/DDBJ databases">
        <authorList>
            <consortium name="Genoscope - CEA"/>
            <person name="William W."/>
        </authorList>
    </citation>
    <scope>NUCLEOTIDE SEQUENCE</scope>
</reference>
<organism evidence="2 3">
    <name type="scientific">Paramecium pentaurelia</name>
    <dbReference type="NCBI Taxonomy" id="43138"/>
    <lineage>
        <taxon>Eukaryota</taxon>
        <taxon>Sar</taxon>
        <taxon>Alveolata</taxon>
        <taxon>Ciliophora</taxon>
        <taxon>Intramacronucleata</taxon>
        <taxon>Oligohymenophorea</taxon>
        <taxon>Peniculida</taxon>
        <taxon>Parameciidae</taxon>
        <taxon>Paramecium</taxon>
    </lineage>
</organism>